<reference evidence="11" key="1">
    <citation type="submission" date="2018-06" db="EMBL/GenBank/DDBJ databases">
        <authorList>
            <person name="Zhirakovskaya E."/>
        </authorList>
    </citation>
    <scope>NUCLEOTIDE SEQUENCE</scope>
</reference>
<keyword evidence="3" id="KW-0813">Transport</keyword>
<keyword evidence="9" id="KW-0472">Membrane</keyword>
<evidence type="ECO:0000256" key="6">
    <source>
        <dbReference type="ARBA" id="ARBA00022692"/>
    </source>
</evidence>
<keyword evidence="7" id="KW-0653">Protein transport</keyword>
<proteinExistence type="inferred from homology"/>
<dbReference type="AlphaFoldDB" id="A0A3B1A0A2"/>
<dbReference type="EMBL" id="UOFT01000041">
    <property type="protein sequence ID" value="VAW94950.1"/>
    <property type="molecule type" value="Genomic_DNA"/>
</dbReference>
<dbReference type="GO" id="GO:0015031">
    <property type="term" value="P:protein transport"/>
    <property type="evidence" value="ECO:0007669"/>
    <property type="project" value="UniProtKB-KW"/>
</dbReference>
<accession>A0A3B1A0A2</accession>
<evidence type="ECO:0000256" key="5">
    <source>
        <dbReference type="ARBA" id="ARBA00022519"/>
    </source>
</evidence>
<comment type="similarity">
    <text evidence="2">Belongs to the TonB family.</text>
</comment>
<dbReference type="GO" id="GO:0031992">
    <property type="term" value="F:energy transducer activity"/>
    <property type="evidence" value="ECO:0007669"/>
    <property type="project" value="TreeGrafter"/>
</dbReference>
<sequence>MSATLLIAVLLHGGLAIWLSMPDVVPPPKPVKQPLHINLLATIAETNNNVVPEVVKPPEPVKPKPEPVVEKTPVKKIPKPEKITEVVEKIIQPPQIEPRPATLDKVATARYEQLLAAWLEKHKKYPVRAKRLRIEGEGLLRILIDRSGQTRQVSLEQRTGNRWLDKAALAMAKRANPFPPMPEDDPRRELEFFVPVAFVLR</sequence>
<evidence type="ECO:0000256" key="9">
    <source>
        <dbReference type="ARBA" id="ARBA00023136"/>
    </source>
</evidence>
<keyword evidence="5" id="KW-0997">Cell inner membrane</keyword>
<gene>
    <name evidence="11" type="ORF">MNBD_GAMMA23-1882</name>
</gene>
<evidence type="ECO:0000256" key="7">
    <source>
        <dbReference type="ARBA" id="ARBA00022927"/>
    </source>
</evidence>
<keyword evidence="4" id="KW-1003">Cell membrane</keyword>
<evidence type="ECO:0000256" key="4">
    <source>
        <dbReference type="ARBA" id="ARBA00022475"/>
    </source>
</evidence>
<dbReference type="GO" id="GO:0098797">
    <property type="term" value="C:plasma membrane protein complex"/>
    <property type="evidence" value="ECO:0007669"/>
    <property type="project" value="TreeGrafter"/>
</dbReference>
<dbReference type="Gene3D" id="3.30.1150.10">
    <property type="match status" value="1"/>
</dbReference>
<keyword evidence="6" id="KW-0812">Transmembrane</keyword>
<dbReference type="PANTHER" id="PTHR33446">
    <property type="entry name" value="PROTEIN TONB-RELATED"/>
    <property type="match status" value="1"/>
</dbReference>
<dbReference type="InterPro" id="IPR006260">
    <property type="entry name" value="TonB/TolA_C"/>
</dbReference>
<evidence type="ECO:0000259" key="10">
    <source>
        <dbReference type="PROSITE" id="PS52015"/>
    </source>
</evidence>
<evidence type="ECO:0000256" key="1">
    <source>
        <dbReference type="ARBA" id="ARBA00004383"/>
    </source>
</evidence>
<dbReference type="NCBIfam" id="TIGR01352">
    <property type="entry name" value="tonB_Cterm"/>
    <property type="match status" value="1"/>
</dbReference>
<dbReference type="PROSITE" id="PS52015">
    <property type="entry name" value="TONB_CTD"/>
    <property type="match status" value="1"/>
</dbReference>
<organism evidence="11">
    <name type="scientific">hydrothermal vent metagenome</name>
    <dbReference type="NCBI Taxonomy" id="652676"/>
    <lineage>
        <taxon>unclassified sequences</taxon>
        <taxon>metagenomes</taxon>
        <taxon>ecological metagenomes</taxon>
    </lineage>
</organism>
<protein>
    <recommendedName>
        <fullName evidence="10">TonB C-terminal domain-containing protein</fullName>
    </recommendedName>
</protein>
<keyword evidence="8" id="KW-1133">Transmembrane helix</keyword>
<dbReference type="Pfam" id="PF03544">
    <property type="entry name" value="TonB_C"/>
    <property type="match status" value="1"/>
</dbReference>
<evidence type="ECO:0000256" key="2">
    <source>
        <dbReference type="ARBA" id="ARBA00006555"/>
    </source>
</evidence>
<evidence type="ECO:0000256" key="3">
    <source>
        <dbReference type="ARBA" id="ARBA00022448"/>
    </source>
</evidence>
<feature type="domain" description="TonB C-terminal" evidence="10">
    <location>
        <begin position="110"/>
        <end position="201"/>
    </location>
</feature>
<name>A0A3B1A0A2_9ZZZZ</name>
<dbReference type="SUPFAM" id="SSF74653">
    <property type="entry name" value="TolA/TonB C-terminal domain"/>
    <property type="match status" value="1"/>
</dbReference>
<dbReference type="InterPro" id="IPR037682">
    <property type="entry name" value="TonB_C"/>
</dbReference>
<evidence type="ECO:0000313" key="11">
    <source>
        <dbReference type="EMBL" id="VAW94950.1"/>
    </source>
</evidence>
<dbReference type="PANTHER" id="PTHR33446:SF2">
    <property type="entry name" value="PROTEIN TONB"/>
    <property type="match status" value="1"/>
</dbReference>
<comment type="subcellular location">
    <subcellularLocation>
        <location evidence="1">Cell inner membrane</location>
        <topology evidence="1">Single-pass membrane protein</topology>
        <orientation evidence="1">Periplasmic side</orientation>
    </subcellularLocation>
</comment>
<dbReference type="InterPro" id="IPR051045">
    <property type="entry name" value="TonB-dependent_transducer"/>
</dbReference>
<evidence type="ECO:0000256" key="8">
    <source>
        <dbReference type="ARBA" id="ARBA00022989"/>
    </source>
</evidence>
<dbReference type="GO" id="GO:0055085">
    <property type="term" value="P:transmembrane transport"/>
    <property type="evidence" value="ECO:0007669"/>
    <property type="project" value="InterPro"/>
</dbReference>